<evidence type="ECO:0000256" key="1">
    <source>
        <dbReference type="ARBA" id="ARBA00022679"/>
    </source>
</evidence>
<keyword evidence="1 6" id="KW-0808">Transferase</keyword>
<protein>
    <recommendedName>
        <fullName evidence="6">NAD kinase</fullName>
        <ecNumber evidence="6">2.7.1.23</ecNumber>
    </recommendedName>
    <alternativeName>
        <fullName evidence="6">ATP-dependent NAD kinase</fullName>
    </alternativeName>
</protein>
<feature type="binding site" evidence="6">
    <location>
        <begin position="147"/>
        <end position="148"/>
    </location>
    <ligand>
        <name>NAD(+)</name>
        <dbReference type="ChEBI" id="CHEBI:57540"/>
    </ligand>
</feature>
<comment type="caution">
    <text evidence="6">Lacks conserved residue(s) required for the propagation of feature annotation.</text>
</comment>
<gene>
    <name evidence="6 7" type="primary">nadK</name>
    <name evidence="7" type="ORF">SIID45300_01618</name>
</gene>
<proteinExistence type="inferred from homology"/>
<evidence type="ECO:0000256" key="2">
    <source>
        <dbReference type="ARBA" id="ARBA00022777"/>
    </source>
</evidence>
<organism evidence="7 8">
    <name type="scientific">Candidatus Magnetaquiglobus chichijimensis</name>
    <dbReference type="NCBI Taxonomy" id="3141448"/>
    <lineage>
        <taxon>Bacteria</taxon>
        <taxon>Pseudomonadati</taxon>
        <taxon>Pseudomonadota</taxon>
        <taxon>Magnetococcia</taxon>
        <taxon>Magnetococcales</taxon>
        <taxon>Candidatus Magnetaquicoccaceae</taxon>
        <taxon>Candidatus Magnetaquiglobus</taxon>
    </lineage>
</organism>
<feature type="binding site" evidence="6">
    <location>
        <position position="175"/>
    </location>
    <ligand>
        <name>NAD(+)</name>
        <dbReference type="ChEBI" id="CHEBI:57540"/>
    </ligand>
</feature>
<dbReference type="SUPFAM" id="SSF111331">
    <property type="entry name" value="NAD kinase/diacylglycerol kinase-like"/>
    <property type="match status" value="1"/>
</dbReference>
<comment type="subcellular location">
    <subcellularLocation>
        <location evidence="6">Cytoplasm</location>
    </subcellularLocation>
</comment>
<sequence length="289" mass="31745">MDMHHIGIITKLSDPRALEATRQMAEWLHQDGRRVTVVNEIAQAASIPKQCAARKVQEQLPEGQDMVVVIGGDGTFIAAARAVEEVDVPLLGINMGRLGFLTETSRDDMFEAMTRVLAGEYRVEERMRLSVQVLRQGRIPLTCRVLNDVVVHKGELARMMEFDVSMDDQFVFSSRADGLIVATPTGSTAYALSAGGPILHPSVNAILLVPICPHTLTNRPIVVPGIGTACITLTANGVDRLLTLDGQAGFALADDDQILVRRSTHSLRVLHAPDRNHYTILREKLRWGE</sequence>
<keyword evidence="3 6" id="KW-0521">NADP</keyword>
<dbReference type="HAMAP" id="MF_00361">
    <property type="entry name" value="NAD_kinase"/>
    <property type="match status" value="1"/>
</dbReference>
<feature type="active site" description="Proton acceptor" evidence="6">
    <location>
        <position position="73"/>
    </location>
</feature>
<comment type="similarity">
    <text evidence="6">Belongs to the NAD kinase family.</text>
</comment>
<evidence type="ECO:0000256" key="5">
    <source>
        <dbReference type="ARBA" id="ARBA00047925"/>
    </source>
</evidence>
<accession>A0ABQ0C8T7</accession>
<feature type="binding site" evidence="6">
    <location>
        <position position="158"/>
    </location>
    <ligand>
        <name>NAD(+)</name>
        <dbReference type="ChEBI" id="CHEBI:57540"/>
    </ligand>
</feature>
<dbReference type="InterPro" id="IPR017437">
    <property type="entry name" value="ATP-NAD_kinase_PpnK-typ_C"/>
</dbReference>
<dbReference type="PANTHER" id="PTHR20275:SF0">
    <property type="entry name" value="NAD KINASE"/>
    <property type="match status" value="1"/>
</dbReference>
<feature type="binding site" evidence="6">
    <location>
        <position position="247"/>
    </location>
    <ligand>
        <name>NAD(+)</name>
        <dbReference type="ChEBI" id="CHEBI:57540"/>
    </ligand>
</feature>
<dbReference type="Gene3D" id="2.60.200.30">
    <property type="entry name" value="Probable inorganic polyphosphate/atp-NAD kinase, domain 2"/>
    <property type="match status" value="1"/>
</dbReference>
<dbReference type="EMBL" id="BAAFGK010000004">
    <property type="protein sequence ID" value="GAB0057294.1"/>
    <property type="molecule type" value="Genomic_DNA"/>
</dbReference>
<dbReference type="PANTHER" id="PTHR20275">
    <property type="entry name" value="NAD KINASE"/>
    <property type="match status" value="1"/>
</dbReference>
<dbReference type="InterPro" id="IPR017438">
    <property type="entry name" value="ATP-NAD_kinase_N"/>
</dbReference>
<comment type="function">
    <text evidence="6">Involved in the regulation of the intracellular balance of NAD and NADP, and is a key enzyme in the biosynthesis of NADP. Catalyzes specifically the phosphorylation on 2'-hydroxyl of the adenosine moiety of NAD to yield NADP.</text>
</comment>
<feature type="binding site" evidence="6">
    <location>
        <position position="177"/>
    </location>
    <ligand>
        <name>NAD(+)</name>
        <dbReference type="ChEBI" id="CHEBI:57540"/>
    </ligand>
</feature>
<evidence type="ECO:0000313" key="8">
    <source>
        <dbReference type="Proteomes" id="UP001628193"/>
    </source>
</evidence>
<reference evidence="7 8" key="1">
    <citation type="submission" date="2024-09" db="EMBL/GenBank/DDBJ databases">
        <title>Draft genome sequence of Candidatus Magnetaquicoccaceae bacterium FCR-1.</title>
        <authorList>
            <person name="Shimoshige H."/>
            <person name="Shimamura S."/>
            <person name="Taoka A."/>
            <person name="Kobayashi H."/>
            <person name="Maekawa T."/>
        </authorList>
    </citation>
    <scope>NUCLEOTIDE SEQUENCE [LARGE SCALE GENOMIC DNA]</scope>
    <source>
        <strain evidence="7 8">FCR-1</strain>
    </source>
</reference>
<keyword evidence="6" id="KW-0067">ATP-binding</keyword>
<feature type="binding site" evidence="6">
    <location>
        <begin position="73"/>
        <end position="74"/>
    </location>
    <ligand>
        <name>NAD(+)</name>
        <dbReference type="ChEBI" id="CHEBI:57540"/>
    </ligand>
</feature>
<evidence type="ECO:0000256" key="6">
    <source>
        <dbReference type="HAMAP-Rule" id="MF_00361"/>
    </source>
</evidence>
<feature type="binding site" evidence="6">
    <location>
        <begin position="188"/>
        <end position="193"/>
    </location>
    <ligand>
        <name>NAD(+)</name>
        <dbReference type="ChEBI" id="CHEBI:57540"/>
    </ligand>
</feature>
<dbReference type="InterPro" id="IPR002504">
    <property type="entry name" value="NADK"/>
</dbReference>
<dbReference type="Pfam" id="PF01513">
    <property type="entry name" value="NAD_kinase"/>
    <property type="match status" value="1"/>
</dbReference>
<comment type="cofactor">
    <cofactor evidence="6">
        <name>a divalent metal cation</name>
        <dbReference type="ChEBI" id="CHEBI:60240"/>
    </cofactor>
</comment>
<evidence type="ECO:0000256" key="3">
    <source>
        <dbReference type="ARBA" id="ARBA00022857"/>
    </source>
</evidence>
<keyword evidence="6" id="KW-0963">Cytoplasm</keyword>
<keyword evidence="6" id="KW-0547">Nucleotide-binding</keyword>
<evidence type="ECO:0000313" key="7">
    <source>
        <dbReference type="EMBL" id="GAB0057294.1"/>
    </source>
</evidence>
<dbReference type="Gene3D" id="3.40.50.10330">
    <property type="entry name" value="Probable inorganic polyphosphate/atp-NAD kinase, domain 1"/>
    <property type="match status" value="1"/>
</dbReference>
<keyword evidence="4 6" id="KW-0520">NAD</keyword>
<dbReference type="Proteomes" id="UP001628193">
    <property type="component" value="Unassembled WGS sequence"/>
</dbReference>
<dbReference type="InterPro" id="IPR016064">
    <property type="entry name" value="NAD/diacylglycerol_kinase_sf"/>
</dbReference>
<dbReference type="EC" id="2.7.1.23" evidence="6"/>
<comment type="catalytic activity">
    <reaction evidence="5 6">
        <text>NAD(+) + ATP = ADP + NADP(+) + H(+)</text>
        <dbReference type="Rhea" id="RHEA:18629"/>
        <dbReference type="ChEBI" id="CHEBI:15378"/>
        <dbReference type="ChEBI" id="CHEBI:30616"/>
        <dbReference type="ChEBI" id="CHEBI:57540"/>
        <dbReference type="ChEBI" id="CHEBI:58349"/>
        <dbReference type="ChEBI" id="CHEBI:456216"/>
        <dbReference type="EC" id="2.7.1.23"/>
    </reaction>
</comment>
<name>A0ABQ0C8T7_9PROT</name>
<dbReference type="Pfam" id="PF20143">
    <property type="entry name" value="NAD_kinase_C"/>
    <property type="match status" value="1"/>
</dbReference>
<comment type="caution">
    <text evidence="7">The sequence shown here is derived from an EMBL/GenBank/DDBJ whole genome shotgun (WGS) entry which is preliminary data.</text>
</comment>
<keyword evidence="8" id="KW-1185">Reference proteome</keyword>
<dbReference type="GO" id="GO:0003951">
    <property type="term" value="F:NAD+ kinase activity"/>
    <property type="evidence" value="ECO:0007669"/>
    <property type="project" value="UniProtKB-EC"/>
</dbReference>
<dbReference type="RefSeq" id="WP_420904994.1">
    <property type="nucleotide sequence ID" value="NZ_BAAFGK010000004.1"/>
</dbReference>
<keyword evidence="2 6" id="KW-0418">Kinase</keyword>
<evidence type="ECO:0000256" key="4">
    <source>
        <dbReference type="ARBA" id="ARBA00023027"/>
    </source>
</evidence>